<comment type="subcellular location">
    <subcellularLocation>
        <location evidence="1">Mitochondrion</location>
    </subcellularLocation>
</comment>
<dbReference type="SUPFAM" id="SSF52540">
    <property type="entry name" value="P-loop containing nucleoside triphosphate hydrolases"/>
    <property type="match status" value="1"/>
</dbReference>
<dbReference type="Pfam" id="PF10236">
    <property type="entry name" value="DAP3"/>
    <property type="match status" value="1"/>
</dbReference>
<dbReference type="PRINTS" id="PR01716">
    <property type="entry name" value="DEATHASSOCP3"/>
</dbReference>
<dbReference type="GO" id="GO:0005763">
    <property type="term" value="C:mitochondrial small ribosomal subunit"/>
    <property type="evidence" value="ECO:0007669"/>
    <property type="project" value="TreeGrafter"/>
</dbReference>
<evidence type="ECO:0000313" key="8">
    <source>
        <dbReference type="EMBL" id="GFR59848.1"/>
    </source>
</evidence>
<dbReference type="InterPro" id="IPR019368">
    <property type="entry name" value="Ribosomal_mS29"/>
</dbReference>
<dbReference type="GO" id="GO:0006915">
    <property type="term" value="P:apoptotic process"/>
    <property type="evidence" value="ECO:0007669"/>
    <property type="project" value="InterPro"/>
</dbReference>
<dbReference type="AlphaFoldDB" id="A0AAV4EFW0"/>
<keyword evidence="9" id="KW-1185">Reference proteome</keyword>
<sequence>MGVISTGLHPWHLRLMKSFNESCMMVRKPALELRSYLNNVNLKYPKANFLLYGRRGSGKTMTMHQIIQGCHKDGWIIVHVPWAGQWVRGWYKEVAVSTYKPGRYDLPSDSADWLNHFRAQNQNKIKELKTTSEYLWTKREKAEVGTSFDEIINFGLSRLKFSSDCVGVILKELREQAESQG</sequence>
<organism evidence="8 9">
    <name type="scientific">Elysia marginata</name>
    <dbReference type="NCBI Taxonomy" id="1093978"/>
    <lineage>
        <taxon>Eukaryota</taxon>
        <taxon>Metazoa</taxon>
        <taxon>Spiralia</taxon>
        <taxon>Lophotrochozoa</taxon>
        <taxon>Mollusca</taxon>
        <taxon>Gastropoda</taxon>
        <taxon>Heterobranchia</taxon>
        <taxon>Euthyneura</taxon>
        <taxon>Panpulmonata</taxon>
        <taxon>Sacoglossa</taxon>
        <taxon>Placobranchoidea</taxon>
        <taxon>Plakobranchidae</taxon>
        <taxon>Elysia</taxon>
    </lineage>
</organism>
<proteinExistence type="inferred from homology"/>
<keyword evidence="4 8" id="KW-0689">Ribosomal protein</keyword>
<dbReference type="PANTHER" id="PTHR12810:SF0">
    <property type="entry name" value="SMALL RIBOSOMAL SUBUNIT PROTEIN MS29"/>
    <property type="match status" value="1"/>
</dbReference>
<evidence type="ECO:0000256" key="4">
    <source>
        <dbReference type="ARBA" id="ARBA00022980"/>
    </source>
</evidence>
<protein>
    <recommendedName>
        <fullName evidence="7">Small ribosomal subunit protein mS29</fullName>
    </recommendedName>
</protein>
<evidence type="ECO:0000256" key="1">
    <source>
        <dbReference type="ARBA" id="ARBA00004173"/>
    </source>
</evidence>
<evidence type="ECO:0000256" key="7">
    <source>
        <dbReference type="ARBA" id="ARBA00035140"/>
    </source>
</evidence>
<evidence type="ECO:0000256" key="5">
    <source>
        <dbReference type="ARBA" id="ARBA00023128"/>
    </source>
</evidence>
<dbReference type="InterPro" id="IPR027417">
    <property type="entry name" value="P-loop_NTPase"/>
</dbReference>
<name>A0AAV4EFW0_9GAST</name>
<gene>
    <name evidence="8" type="ORF">ElyMa_003517500</name>
</gene>
<keyword evidence="3" id="KW-0809">Transit peptide</keyword>
<comment type="similarity">
    <text evidence="2">Belongs to the mitochondrion-specific ribosomal protein mS29 family.</text>
</comment>
<evidence type="ECO:0000313" key="9">
    <source>
        <dbReference type="Proteomes" id="UP000762676"/>
    </source>
</evidence>
<keyword evidence="6" id="KW-0687">Ribonucleoprotein</keyword>
<dbReference type="PANTHER" id="PTHR12810">
    <property type="entry name" value="MITOCHONDRIAL 28S RIBOSOMAL PROTEIN S29"/>
    <property type="match status" value="1"/>
</dbReference>
<evidence type="ECO:0000256" key="6">
    <source>
        <dbReference type="ARBA" id="ARBA00023274"/>
    </source>
</evidence>
<dbReference type="EMBL" id="BMAT01007205">
    <property type="protein sequence ID" value="GFR59848.1"/>
    <property type="molecule type" value="Genomic_DNA"/>
</dbReference>
<evidence type="ECO:0000256" key="3">
    <source>
        <dbReference type="ARBA" id="ARBA00022946"/>
    </source>
</evidence>
<comment type="caution">
    <text evidence="8">The sequence shown here is derived from an EMBL/GenBank/DDBJ whole genome shotgun (WGS) entry which is preliminary data.</text>
</comment>
<dbReference type="Proteomes" id="UP000762676">
    <property type="component" value="Unassembled WGS sequence"/>
</dbReference>
<evidence type="ECO:0000256" key="2">
    <source>
        <dbReference type="ARBA" id="ARBA00009863"/>
    </source>
</evidence>
<accession>A0AAV4EFW0</accession>
<dbReference type="GO" id="GO:0003735">
    <property type="term" value="F:structural constituent of ribosome"/>
    <property type="evidence" value="ECO:0007669"/>
    <property type="project" value="TreeGrafter"/>
</dbReference>
<reference evidence="8 9" key="1">
    <citation type="journal article" date="2021" name="Elife">
        <title>Chloroplast acquisition without the gene transfer in kleptoplastic sea slugs, Plakobranchus ocellatus.</title>
        <authorList>
            <person name="Maeda T."/>
            <person name="Takahashi S."/>
            <person name="Yoshida T."/>
            <person name="Shimamura S."/>
            <person name="Takaki Y."/>
            <person name="Nagai Y."/>
            <person name="Toyoda A."/>
            <person name="Suzuki Y."/>
            <person name="Arimoto A."/>
            <person name="Ishii H."/>
            <person name="Satoh N."/>
            <person name="Nishiyama T."/>
            <person name="Hasebe M."/>
            <person name="Maruyama T."/>
            <person name="Minagawa J."/>
            <person name="Obokata J."/>
            <person name="Shigenobu S."/>
        </authorList>
    </citation>
    <scope>NUCLEOTIDE SEQUENCE [LARGE SCALE GENOMIC DNA]</scope>
</reference>
<dbReference type="Gene3D" id="3.40.50.300">
    <property type="entry name" value="P-loop containing nucleotide triphosphate hydrolases"/>
    <property type="match status" value="1"/>
</dbReference>
<dbReference type="InterPro" id="IPR008092">
    <property type="entry name" value="Ribosomal_mS29_met"/>
</dbReference>
<keyword evidence="5" id="KW-0496">Mitochondrion</keyword>